<comment type="caution">
    <text evidence="1">The sequence shown here is derived from an EMBL/GenBank/DDBJ whole genome shotgun (WGS) entry which is preliminary data.</text>
</comment>
<reference evidence="1 3" key="1">
    <citation type="submission" date="2024-09" db="EMBL/GenBank/DDBJ databases">
        <authorList>
            <person name="Sun Q."/>
            <person name="Mori K."/>
        </authorList>
    </citation>
    <scope>NUCLEOTIDE SEQUENCE [LARGE SCALE GENOMIC DNA]</scope>
    <source>
        <strain evidence="1 3">CCM 7609</strain>
    </source>
</reference>
<protein>
    <submittedName>
        <fullName evidence="1">Uncharacterized protein</fullName>
    </submittedName>
</protein>
<sequence length="72" mass="7887">MQASSYWARYSSFCAGVKDLRGLGPPARGPGLLMDPSWPTSAKARFDIMIGFLFLALRDRTDLLCHRGTAPA</sequence>
<dbReference type="EMBL" id="JBHMFI010000001">
    <property type="protein sequence ID" value="MFB9073963.1"/>
    <property type="molecule type" value="Genomic_DNA"/>
</dbReference>
<evidence type="ECO:0000313" key="2">
    <source>
        <dbReference type="EMBL" id="MFB9073963.1"/>
    </source>
</evidence>
<dbReference type="EMBL" id="JBHMFI010000001">
    <property type="protein sequence ID" value="MFB9073037.1"/>
    <property type="molecule type" value="Genomic_DNA"/>
</dbReference>
<name>A0ABV5G285_9MICC</name>
<keyword evidence="3" id="KW-1185">Reference proteome</keyword>
<dbReference type="Proteomes" id="UP001589575">
    <property type="component" value="Unassembled WGS sequence"/>
</dbReference>
<organism evidence="1 3">
    <name type="scientific">Citricoccus parietis</name>
    <dbReference type="NCBI Taxonomy" id="592307"/>
    <lineage>
        <taxon>Bacteria</taxon>
        <taxon>Bacillati</taxon>
        <taxon>Actinomycetota</taxon>
        <taxon>Actinomycetes</taxon>
        <taxon>Micrococcales</taxon>
        <taxon>Micrococcaceae</taxon>
        <taxon>Citricoccus</taxon>
    </lineage>
</organism>
<evidence type="ECO:0000313" key="1">
    <source>
        <dbReference type="EMBL" id="MFB9073037.1"/>
    </source>
</evidence>
<accession>A0ABV5G285</accession>
<gene>
    <name evidence="1" type="ORF">ACFFX0_18240</name>
    <name evidence="2" type="ORF">ACFFX0_23320</name>
</gene>
<proteinExistence type="predicted"/>
<evidence type="ECO:0000313" key="3">
    <source>
        <dbReference type="Proteomes" id="UP001589575"/>
    </source>
</evidence>